<evidence type="ECO:0000313" key="2">
    <source>
        <dbReference type="EMBL" id="ORY78996.1"/>
    </source>
</evidence>
<reference evidence="2 3" key="1">
    <citation type="submission" date="2016-07" db="EMBL/GenBank/DDBJ databases">
        <title>Pervasive Adenine N6-methylation of Active Genes in Fungi.</title>
        <authorList>
            <consortium name="DOE Joint Genome Institute"/>
            <person name="Mondo S.J."/>
            <person name="Dannebaum R.O."/>
            <person name="Kuo R.C."/>
            <person name="Labutti K."/>
            <person name="Haridas S."/>
            <person name="Kuo A."/>
            <person name="Salamov A."/>
            <person name="Ahrendt S.R."/>
            <person name="Lipzen A."/>
            <person name="Sullivan W."/>
            <person name="Andreopoulos W.B."/>
            <person name="Clum A."/>
            <person name="Lindquist E."/>
            <person name="Daum C."/>
            <person name="Ramamoorthy G.K."/>
            <person name="Gryganskyi A."/>
            <person name="Culley D."/>
            <person name="Magnuson J.K."/>
            <person name="James T.Y."/>
            <person name="O'Malley M.A."/>
            <person name="Stajich J.E."/>
            <person name="Spatafora J.W."/>
            <person name="Visel A."/>
            <person name="Grigoriev I.V."/>
        </authorList>
    </citation>
    <scope>NUCLEOTIDE SEQUENCE [LARGE SCALE GENOMIC DNA]</scope>
    <source>
        <strain evidence="2 3">12-1054</strain>
    </source>
</reference>
<evidence type="ECO:0000256" key="1">
    <source>
        <dbReference type="SAM" id="Phobius"/>
    </source>
</evidence>
<dbReference type="GeneID" id="63782452"/>
<dbReference type="EMBL" id="MCFI01000016">
    <property type="protein sequence ID" value="ORY78996.1"/>
    <property type="molecule type" value="Genomic_DNA"/>
</dbReference>
<proteinExistence type="predicted"/>
<protein>
    <submittedName>
        <fullName evidence="2">Uncharacterized protein</fullName>
    </submittedName>
</protein>
<gene>
    <name evidence="2" type="ORF">BCR37DRAFT_100919</name>
</gene>
<keyword evidence="1" id="KW-0812">Transmembrane</keyword>
<sequence>MTDFRRIRTVLSSTSLICVIKTTTVSDLFMRGFAVRRKAVAFCLCVCFSVCWCWASACICACEYGSRYIMLQLIGERNFSHISMVVSVIVCYLHNRHLHAHAIMPSMTHQRLSFVVSMCHRLITLISHTTICALRMPKRVC</sequence>
<name>A0A1Y2F6P1_PROLT</name>
<accession>A0A1Y2F6P1</accession>
<dbReference type="RefSeq" id="XP_040723628.1">
    <property type="nucleotide sequence ID" value="XM_040865853.1"/>
</dbReference>
<organism evidence="2 3">
    <name type="scientific">Protomyces lactucae-debilis</name>
    <dbReference type="NCBI Taxonomy" id="2754530"/>
    <lineage>
        <taxon>Eukaryota</taxon>
        <taxon>Fungi</taxon>
        <taxon>Dikarya</taxon>
        <taxon>Ascomycota</taxon>
        <taxon>Taphrinomycotina</taxon>
        <taxon>Taphrinomycetes</taxon>
        <taxon>Taphrinales</taxon>
        <taxon>Protomycetaceae</taxon>
        <taxon>Protomyces</taxon>
    </lineage>
</organism>
<keyword evidence="3" id="KW-1185">Reference proteome</keyword>
<keyword evidence="1" id="KW-1133">Transmembrane helix</keyword>
<comment type="caution">
    <text evidence="2">The sequence shown here is derived from an EMBL/GenBank/DDBJ whole genome shotgun (WGS) entry which is preliminary data.</text>
</comment>
<feature type="transmembrane region" description="Helical" evidence="1">
    <location>
        <begin position="39"/>
        <end position="66"/>
    </location>
</feature>
<dbReference type="AlphaFoldDB" id="A0A1Y2F6P1"/>
<dbReference type="Proteomes" id="UP000193685">
    <property type="component" value="Unassembled WGS sequence"/>
</dbReference>
<evidence type="ECO:0000313" key="3">
    <source>
        <dbReference type="Proteomes" id="UP000193685"/>
    </source>
</evidence>
<keyword evidence="1" id="KW-0472">Membrane</keyword>